<dbReference type="Proteomes" id="UP000299102">
    <property type="component" value="Unassembled WGS sequence"/>
</dbReference>
<proteinExistence type="predicted"/>
<gene>
    <name evidence="1" type="primary">ND-42</name>
    <name evidence="1" type="ORF">EVAR_73427_1</name>
</gene>
<protein>
    <submittedName>
        <fullName evidence="1">NADH dehydrogenase 1 alpha subcomplex subunit 10, mitochondrial</fullName>
    </submittedName>
</protein>
<evidence type="ECO:0000313" key="2">
    <source>
        <dbReference type="Proteomes" id="UP000299102"/>
    </source>
</evidence>
<dbReference type="STRING" id="151549.A0A4C1SVM8"/>
<keyword evidence="2" id="KW-1185">Reference proteome</keyword>
<name>A0A4C1SVM8_EUMVA</name>
<comment type="caution">
    <text evidence="1">The sequence shown here is derived from an EMBL/GenBank/DDBJ whole genome shotgun (WGS) entry which is preliminary data.</text>
</comment>
<dbReference type="AlphaFoldDB" id="A0A4C1SVM8"/>
<organism evidence="1 2">
    <name type="scientific">Eumeta variegata</name>
    <name type="common">Bagworm moth</name>
    <name type="synonym">Eumeta japonica</name>
    <dbReference type="NCBI Taxonomy" id="151549"/>
    <lineage>
        <taxon>Eukaryota</taxon>
        <taxon>Metazoa</taxon>
        <taxon>Ecdysozoa</taxon>
        <taxon>Arthropoda</taxon>
        <taxon>Hexapoda</taxon>
        <taxon>Insecta</taxon>
        <taxon>Pterygota</taxon>
        <taxon>Neoptera</taxon>
        <taxon>Endopterygota</taxon>
        <taxon>Lepidoptera</taxon>
        <taxon>Glossata</taxon>
        <taxon>Ditrysia</taxon>
        <taxon>Tineoidea</taxon>
        <taxon>Psychidae</taxon>
        <taxon>Oiketicinae</taxon>
        <taxon>Eumeta</taxon>
    </lineage>
</organism>
<feature type="non-terminal residue" evidence="1">
    <location>
        <position position="1"/>
    </location>
</feature>
<sequence length="125" mass="14667">QYLKEIASHAELLIYDWTAGGETEVVVEDIERIDFERFEKDPDEKKLKDWRFPNEGEWCDARFNYTYGKSDLMNYFNVPRSMCPNYCVMLRAAKFGVMFGSGMKYRHGYNEDMGDTGIPPKPKLI</sequence>
<dbReference type="OrthoDB" id="17400at2759"/>
<evidence type="ECO:0000313" key="1">
    <source>
        <dbReference type="EMBL" id="GBP06006.1"/>
    </source>
</evidence>
<accession>A0A4C1SVM8</accession>
<dbReference type="EMBL" id="BGZK01011233">
    <property type="protein sequence ID" value="GBP06006.1"/>
    <property type="molecule type" value="Genomic_DNA"/>
</dbReference>
<reference evidence="1 2" key="1">
    <citation type="journal article" date="2019" name="Commun. Biol.">
        <title>The bagworm genome reveals a unique fibroin gene that provides high tensile strength.</title>
        <authorList>
            <person name="Kono N."/>
            <person name="Nakamura H."/>
            <person name="Ohtoshi R."/>
            <person name="Tomita M."/>
            <person name="Numata K."/>
            <person name="Arakawa K."/>
        </authorList>
    </citation>
    <scope>NUCLEOTIDE SEQUENCE [LARGE SCALE GENOMIC DNA]</scope>
</reference>